<accession>A0A4Y5SU33</accession>
<reference evidence="5" key="2">
    <citation type="submission" date="2019-05" db="EMBL/GenBank/DDBJ databases">
        <title>Tamlana fucoidanivorans sp. nov., isolated from the surface of algae collected from Fujian province in China.</title>
        <authorList>
            <person name="Li J."/>
        </authorList>
    </citation>
    <scope>NUCLEOTIDE SEQUENCE [LARGE SCALE GENOMIC DNA]</scope>
    <source>
        <strain evidence="5">2251</strain>
        <plasmid evidence="5">unnamed1</plasmid>
        <plasmid evidence="5">unnamed8</plasmid>
    </source>
</reference>
<dbReference type="EMBL" id="CP040759">
    <property type="protein sequence ID" value="QDA35766.1"/>
    <property type="molecule type" value="Genomic_DNA"/>
</dbReference>
<dbReference type="OrthoDB" id="196105at2"/>
<gene>
    <name evidence="2" type="ORF">E4191_16505</name>
    <name evidence="3" type="ORF">E4191_22700</name>
    <name evidence="4" type="ORF">E4L95_22195</name>
</gene>
<dbReference type="GO" id="GO:0009882">
    <property type="term" value="F:blue light photoreceptor activity"/>
    <property type="evidence" value="ECO:0007669"/>
    <property type="project" value="InterPro"/>
</dbReference>
<dbReference type="Proteomes" id="UP000296374">
    <property type="component" value="Plasmid unnamed1"/>
</dbReference>
<dbReference type="GO" id="GO:0071949">
    <property type="term" value="F:FAD binding"/>
    <property type="evidence" value="ECO:0007669"/>
    <property type="project" value="InterPro"/>
</dbReference>
<dbReference type="EMBL" id="CP040765">
    <property type="protein sequence ID" value="QDA36869.1"/>
    <property type="molecule type" value="Genomic_DNA"/>
</dbReference>
<dbReference type="RefSeq" id="WP_135819359.1">
    <property type="nucleotide sequence ID" value="NZ_CP040759.1"/>
</dbReference>
<evidence type="ECO:0000313" key="6">
    <source>
        <dbReference type="Proteomes" id="UP000297972"/>
    </source>
</evidence>
<geneLocation type="plasmid" evidence="3 5">
    <name>unnamed1</name>
</geneLocation>
<proteinExistence type="predicted"/>
<evidence type="ECO:0000313" key="2">
    <source>
        <dbReference type="EMBL" id="QDA35766.1"/>
    </source>
</evidence>
<dbReference type="InterPro" id="IPR007024">
    <property type="entry name" value="BLUF_domain"/>
</dbReference>
<reference evidence="4 6" key="1">
    <citation type="submission" date="2019-03" db="EMBL/GenBank/DDBJ databases">
        <authorList>
            <person name="Li J."/>
        </authorList>
    </citation>
    <scope>NUCLEOTIDE SEQUENCE [LARGE SCALE GENOMIC DNA]</scope>
    <source>
        <strain evidence="4 6">3058</strain>
    </source>
</reference>
<dbReference type="Proteomes" id="UP000297972">
    <property type="component" value="Unassembled WGS sequence"/>
</dbReference>
<dbReference type="PROSITE" id="PS50925">
    <property type="entry name" value="BLUF"/>
    <property type="match status" value="1"/>
</dbReference>
<dbReference type="EMBL" id="SRPG01000460">
    <property type="protein sequence ID" value="TGN37743.1"/>
    <property type="molecule type" value="Genomic_DNA"/>
</dbReference>
<dbReference type="SUPFAM" id="SSF54975">
    <property type="entry name" value="Acylphosphatase/BLUF domain-like"/>
    <property type="match status" value="1"/>
</dbReference>
<evidence type="ECO:0000313" key="3">
    <source>
        <dbReference type="EMBL" id="QDA36869.1"/>
    </source>
</evidence>
<evidence type="ECO:0000313" key="5">
    <source>
        <dbReference type="Proteomes" id="UP000296374"/>
    </source>
</evidence>
<name>A0A4Y5SU33_9RHOB</name>
<accession>A0A4Z1BXC7</accession>
<dbReference type="Proteomes" id="UP000296374">
    <property type="component" value="Plasmid unnamed8"/>
</dbReference>
<geneLocation type="plasmid" evidence="2 5">
    <name>unnamed8</name>
</geneLocation>
<dbReference type="Gene3D" id="3.30.70.100">
    <property type="match status" value="1"/>
</dbReference>
<reference evidence="3" key="3">
    <citation type="journal article" date="2020" name="Int. J. Syst. Evol. Microbiol.">
        <title>Paracoccus liaowanqingii sp. nov., isolated from Tibetan antelope (Pantholops hodgsonii).</title>
        <authorList>
            <person name="Li J."/>
            <person name="Lu S."/>
            <person name="Jin D."/>
            <person name="Yang J."/>
            <person name="Lai X.H."/>
            <person name="Huang Y."/>
            <person name="Tian Z."/>
            <person name="Dong K."/>
            <person name="Zhang S."/>
            <person name="Lei W."/>
            <person name="Pu J."/>
            <person name="Zhang G."/>
            <person name="Wu X."/>
            <person name="Huang Y."/>
            <person name="Ren Z."/>
            <person name="Wang S."/>
            <person name="Xu J."/>
        </authorList>
    </citation>
    <scope>NUCLEOTIDE SEQUENCE</scope>
    <source>
        <strain evidence="3">2251</strain>
    </source>
</reference>
<dbReference type="KEGG" id="plia:E4191_16505"/>
<keyword evidence="6" id="KW-1185">Reference proteome</keyword>
<dbReference type="InterPro" id="IPR036046">
    <property type="entry name" value="Acylphosphatase-like_dom_sf"/>
</dbReference>
<dbReference type="SMART" id="SM01034">
    <property type="entry name" value="BLUF"/>
    <property type="match status" value="1"/>
</dbReference>
<feature type="domain" description="BLUF" evidence="1">
    <location>
        <begin position="3"/>
        <end position="93"/>
    </location>
</feature>
<protein>
    <submittedName>
        <fullName evidence="3">BLUF domain-containing protein</fullName>
    </submittedName>
</protein>
<evidence type="ECO:0000259" key="1">
    <source>
        <dbReference type="PROSITE" id="PS50925"/>
    </source>
</evidence>
<sequence length="135" mass="15225">MSLAKLIYTSNHGGLDDGALDDILQRSRANNEHDGISGVLIASDEDFMQFLEGERSVIEECFMRIMKDDRHQCIRVWVAGETPARSFSKWSMHCIPVSQVEQDIVSRYFINGVFDPTQMTQVAIEELCAALSARL</sequence>
<dbReference type="AlphaFoldDB" id="A0A4Y5SU33"/>
<dbReference type="KEGG" id="plia:E4191_22700"/>
<organism evidence="3 5">
    <name type="scientific">Paracoccus liaowanqingii</name>
    <dbReference type="NCBI Taxonomy" id="2560053"/>
    <lineage>
        <taxon>Bacteria</taxon>
        <taxon>Pseudomonadati</taxon>
        <taxon>Pseudomonadota</taxon>
        <taxon>Alphaproteobacteria</taxon>
        <taxon>Rhodobacterales</taxon>
        <taxon>Paracoccaceae</taxon>
        <taxon>Paracoccus</taxon>
    </lineage>
</organism>
<dbReference type="Pfam" id="PF04940">
    <property type="entry name" value="BLUF"/>
    <property type="match status" value="1"/>
</dbReference>
<evidence type="ECO:0000313" key="4">
    <source>
        <dbReference type="EMBL" id="TGN37743.1"/>
    </source>
</evidence>
<keyword evidence="3" id="KW-0614">Plasmid</keyword>